<organism evidence="1">
    <name type="scientific">Serratia fonticola</name>
    <dbReference type="NCBI Taxonomy" id="47917"/>
    <lineage>
        <taxon>Bacteria</taxon>
        <taxon>Pseudomonadati</taxon>
        <taxon>Pseudomonadota</taxon>
        <taxon>Gammaproteobacteria</taxon>
        <taxon>Enterobacterales</taxon>
        <taxon>Yersiniaceae</taxon>
        <taxon>Serratia</taxon>
    </lineage>
</organism>
<protein>
    <submittedName>
        <fullName evidence="1">Uncharacterized protein</fullName>
    </submittedName>
</protein>
<gene>
    <name evidence="1" type="ORF">FHU10_3764</name>
</gene>
<comment type="caution">
    <text evidence="1">The sequence shown here is derived from an EMBL/GenBank/DDBJ whole genome shotgun (WGS) entry which is preliminary data.</text>
</comment>
<dbReference type="AlphaFoldDB" id="A0A542D0X1"/>
<evidence type="ECO:0000313" key="1">
    <source>
        <dbReference type="EMBL" id="TVZ71147.1"/>
    </source>
</evidence>
<proteinExistence type="predicted"/>
<sequence length="160" mass="18388">MKQCIEKIRHDDPSCKSSSGKSLQVWLNEEQNGRKHFSGYCFSCSKLVPDPYGNNPPDTENIKTKTPEEIQEEMDDIKSCGYINTNHRSISPEWWKFYGVRQLYYEFDGVTPNAIAHPFTLNGVVTRWVVKLMNKKVMWSVGDTQNNFKCSTYGDSCASQ</sequence>
<reference evidence="1" key="2">
    <citation type="submission" date="2019-08" db="EMBL/GenBank/DDBJ databases">
        <title>Investigation of anaerobic lignin degradation for improved lignocellulosic biofuels.</title>
        <authorList>
            <person name="Deangelis K.PhD."/>
        </authorList>
    </citation>
    <scope>NUCLEOTIDE SEQUENCE [LARGE SCALE GENOMIC DNA]</scope>
    <source>
        <strain evidence="1">128R</strain>
    </source>
</reference>
<name>A0A542D0X1_SERFO</name>
<accession>A0A542D0X1</accession>
<dbReference type="EMBL" id="VISQ01000001">
    <property type="protein sequence ID" value="TVZ71147.1"/>
    <property type="molecule type" value="Genomic_DNA"/>
</dbReference>
<reference evidence="1" key="1">
    <citation type="submission" date="2019-06" db="EMBL/GenBank/DDBJ databases">
        <authorList>
            <person name="Deangelis K."/>
            <person name="Huntemann M."/>
            <person name="Clum A."/>
            <person name="Pillay M."/>
            <person name="Palaniappan K."/>
            <person name="Varghese N."/>
            <person name="Mikhailova N."/>
            <person name="Stamatis D."/>
            <person name="Reddy T."/>
            <person name="Daum C."/>
            <person name="Shapiro N."/>
            <person name="Ivanova N."/>
            <person name="Kyrpides N."/>
            <person name="Woyke T."/>
        </authorList>
    </citation>
    <scope>NUCLEOTIDE SEQUENCE [LARGE SCALE GENOMIC DNA]</scope>
    <source>
        <strain evidence="1">128R</strain>
    </source>
</reference>